<feature type="compositionally biased region" description="Low complexity" evidence="1">
    <location>
        <begin position="234"/>
        <end position="252"/>
    </location>
</feature>
<feature type="compositionally biased region" description="Basic and acidic residues" evidence="1">
    <location>
        <begin position="582"/>
        <end position="593"/>
    </location>
</feature>
<feature type="compositionally biased region" description="Low complexity" evidence="1">
    <location>
        <begin position="735"/>
        <end position="751"/>
    </location>
</feature>
<evidence type="ECO:0000313" key="2">
    <source>
        <dbReference type="EMBL" id="KIW42876.1"/>
    </source>
</evidence>
<gene>
    <name evidence="2" type="ORF">PV06_06381</name>
</gene>
<proteinExistence type="predicted"/>
<dbReference type="PANTHER" id="PTHR28630:SF3">
    <property type="entry name" value="PEROXIREDOXIN-LIKE 2C"/>
    <property type="match status" value="1"/>
</dbReference>
<dbReference type="InterPro" id="IPR032801">
    <property type="entry name" value="PXL2A/B/C"/>
</dbReference>
<dbReference type="OrthoDB" id="40334at2759"/>
<keyword evidence="3" id="KW-1185">Reference proteome</keyword>
<feature type="compositionally biased region" description="Polar residues" evidence="1">
    <location>
        <begin position="474"/>
        <end position="493"/>
    </location>
</feature>
<dbReference type="Pfam" id="PF13911">
    <property type="entry name" value="AhpC-TSA_2"/>
    <property type="match status" value="1"/>
</dbReference>
<dbReference type="EMBL" id="KN847336">
    <property type="protein sequence ID" value="KIW42876.1"/>
    <property type="molecule type" value="Genomic_DNA"/>
</dbReference>
<dbReference type="GeneID" id="27358455"/>
<feature type="compositionally biased region" description="Polar residues" evidence="1">
    <location>
        <begin position="656"/>
        <end position="668"/>
    </location>
</feature>
<protein>
    <submittedName>
        <fullName evidence="2">Uncharacterized protein</fullName>
    </submittedName>
</protein>
<dbReference type="STRING" id="215243.A0A0D2ASM3"/>
<sequence>MAIDNIPTGHTLKQAFELDIYTPDGVPRPFGSLFQHHDTDDKAATTANNVLVVFIRHFFCGNCQEYIRRLSSPASPFHPTRRRVHLDFSKPNTHPPPSVVVIGPGSPSLLSSYAALTQCAYPVYADPSTQLYDMLGMHKTLSMGGKQPEYIQHNLVSGAVKSAWQIVKRVGNGDALDGGDWYVNGGEFLFVYRDGGSSMNQSSSKVMHKLGSSSNSSPPRPGSGTRSSSRETSHAAGSSSSSLSSSSSSSRSKPGWEVRWCHRMLNSRDHTELQDLYHNTCSSSALSLPRIGSRTASPAPLRSILVNGGNAGPSTTTTTTTQLRNPRSRSRSSARSLSRSYSSECLGACPGPDIPKSRDEALLNQALYASASARPGSKASLHRPRSRSASRSSSHDKHQRSKSVASLTRAEGDFGEDVPGPRKSSSLGRSLSLGLASKVGMLGRSKSLSAKARDHHPRMTRMDGDDDDAHAKVTNDSSGEGVTAGGSASTSPNGRKRSLSSLVRRSTSKKNKTTTPIVSQVRPQTATPIRSSSQTQIRPQTATSTQDQSQTFTQPSSSTHYRPDSAVSLSATRHARHHHYKNEKDEDSKEEKPGLPSSSGHAQIFSDQTKRRTLSFSPHPSGTTTTTTTTTLSQPSRRASFTLSRRPKLPSSSRSTNNHKTSKGASTISMDENGIMLVDGVEFVNVISLKARVDDDDESRRSRRRQNQSKNTRNQIQNQDQTRTQTQIKTPGHISTQSQTQPHKQQQQQQQDQHHDQTHQIHPRTLPHSHTRHPCNQLHVHDRMAGSVRPVSSTTMMAPLGSTGSTTAAISVQA</sequence>
<feature type="region of interest" description="Disordered" evidence="1">
    <location>
        <begin position="201"/>
        <end position="254"/>
    </location>
</feature>
<evidence type="ECO:0000313" key="3">
    <source>
        <dbReference type="Proteomes" id="UP000053342"/>
    </source>
</evidence>
<feature type="region of interest" description="Disordered" evidence="1">
    <location>
        <begin position="693"/>
        <end position="774"/>
    </location>
</feature>
<feature type="compositionally biased region" description="Low complexity" evidence="1">
    <location>
        <begin position="540"/>
        <end position="559"/>
    </location>
</feature>
<reference evidence="2 3" key="1">
    <citation type="submission" date="2015-01" db="EMBL/GenBank/DDBJ databases">
        <title>The Genome Sequence of Exophiala oligosperma CBS72588.</title>
        <authorList>
            <consortium name="The Broad Institute Genomics Platform"/>
            <person name="Cuomo C."/>
            <person name="de Hoog S."/>
            <person name="Gorbushina A."/>
            <person name="Stielow B."/>
            <person name="Teixiera M."/>
            <person name="Abouelleil A."/>
            <person name="Chapman S.B."/>
            <person name="Priest M."/>
            <person name="Young S.K."/>
            <person name="Wortman J."/>
            <person name="Nusbaum C."/>
            <person name="Birren B."/>
        </authorList>
    </citation>
    <scope>NUCLEOTIDE SEQUENCE [LARGE SCALE GENOMIC DNA]</scope>
    <source>
        <strain evidence="2 3">CBS 72588</strain>
    </source>
</reference>
<feature type="compositionally biased region" description="Low complexity" evidence="1">
    <location>
        <begin position="333"/>
        <end position="343"/>
    </location>
</feature>
<feature type="region of interest" description="Disordered" evidence="1">
    <location>
        <begin position="372"/>
        <end position="429"/>
    </location>
</feature>
<feature type="compositionally biased region" description="Polar residues" evidence="1">
    <location>
        <begin position="632"/>
        <end position="642"/>
    </location>
</feature>
<dbReference type="HOGENOM" id="CLU_018496_0_0_1"/>
<feature type="compositionally biased region" description="Low complexity" evidence="1">
    <location>
        <begin position="211"/>
        <end position="227"/>
    </location>
</feature>
<dbReference type="PANTHER" id="PTHR28630">
    <property type="match status" value="1"/>
</dbReference>
<feature type="compositionally biased region" description="Polar residues" evidence="1">
    <location>
        <begin position="516"/>
        <end position="539"/>
    </location>
</feature>
<feature type="region of interest" description="Disordered" evidence="1">
    <location>
        <begin position="444"/>
        <end position="668"/>
    </location>
</feature>
<dbReference type="AlphaFoldDB" id="A0A0D2ASM3"/>
<dbReference type="Proteomes" id="UP000053342">
    <property type="component" value="Unassembled WGS sequence"/>
</dbReference>
<feature type="region of interest" description="Disordered" evidence="1">
    <location>
        <begin position="305"/>
        <end position="357"/>
    </location>
</feature>
<dbReference type="RefSeq" id="XP_016263092.1">
    <property type="nucleotide sequence ID" value="XM_016407488.1"/>
</dbReference>
<feature type="compositionally biased region" description="Polar residues" evidence="1">
    <location>
        <begin position="716"/>
        <end position="729"/>
    </location>
</feature>
<evidence type="ECO:0000256" key="1">
    <source>
        <dbReference type="SAM" id="MobiDB-lite"/>
    </source>
</evidence>
<dbReference type="VEuPathDB" id="FungiDB:PV06_06381"/>
<accession>A0A0D2ASM3</accession>
<feature type="compositionally biased region" description="Polar residues" evidence="1">
    <location>
        <begin position="596"/>
        <end position="607"/>
    </location>
</feature>
<organism evidence="2 3">
    <name type="scientific">Exophiala oligosperma</name>
    <dbReference type="NCBI Taxonomy" id="215243"/>
    <lineage>
        <taxon>Eukaryota</taxon>
        <taxon>Fungi</taxon>
        <taxon>Dikarya</taxon>
        <taxon>Ascomycota</taxon>
        <taxon>Pezizomycotina</taxon>
        <taxon>Eurotiomycetes</taxon>
        <taxon>Chaetothyriomycetidae</taxon>
        <taxon>Chaetothyriales</taxon>
        <taxon>Herpotrichiellaceae</taxon>
        <taxon>Exophiala</taxon>
    </lineage>
</organism>
<feature type="compositionally biased region" description="Basic residues" evidence="1">
    <location>
        <begin position="761"/>
        <end position="773"/>
    </location>
</feature>
<name>A0A0D2ASM3_9EURO</name>